<dbReference type="Proteomes" id="UP000219369">
    <property type="component" value="Unassembled WGS sequence"/>
</dbReference>
<proteinExistence type="predicted"/>
<dbReference type="EMBL" id="FMJY01000005">
    <property type="protein sequence ID" value="SCO84585.1"/>
    <property type="molecule type" value="Genomic_DNA"/>
</dbReference>
<protein>
    <recommendedName>
        <fullName evidence="1">Protein kinase domain-containing protein</fullName>
    </recommendedName>
</protein>
<dbReference type="CDD" id="cd00180">
    <property type="entry name" value="PKc"/>
    <property type="match status" value="1"/>
</dbReference>
<dbReference type="VEuPathDB" id="FungiDB:FOXG_20146"/>
<dbReference type="PANTHER" id="PTHR24359:SF37">
    <property type="entry name" value="PROTEIN KINASE DOMAIN-CONTAINING PROTEIN"/>
    <property type="match status" value="1"/>
</dbReference>
<dbReference type="Pfam" id="PF00069">
    <property type="entry name" value="Pkinase"/>
    <property type="match status" value="1"/>
</dbReference>
<dbReference type="VEuPathDB" id="FungiDB:HZS61_005919"/>
<sequence length="577" mass="66473">MNELPSNPLKSVLKPSLLREKDSRRRLFLPAEAINSICNQVTVHEELLRYYFEPDAIKLAGHVCSTEKPAREVFSILVLVDKVNCIHRFCDAGILDDDLPLGSSDQNTELWSRHSTVNEPLLSGNSPEDTDMIEIFYEKQWSVHVPVFDFGSSENQRPGHYQFDEGTIMPWVSLGNKIETGGYGTVEKLKIHTGHYHLIRHNTFALKILLSDIEDPRTYFWQEITAVRKLRRGPHLVELVATIEIAECQFMFIFPWAEGGALEDLITQKHLNRIGENLLSHEFICWVLDQCRGLVEALETIHFTRTDSIYQSDGDLDKDYGLHLDIKPSNILYFSQETETSPFGILKLADCGLMEFHSLASRSRKSVTGCSAGPRTYRLPENDFNHTISKKDDVWAMCCVFTEFLTWAILPHGSVDEYRLARTQEPSVTSARQENRNNYENSFFQHFLQYEVTDGAVVSVPELATQTDHISWHVRARQTSSNTWRLDSDEFRIAEIPKLKSSVSQWIAKLISQRQYETEPGSIMKFLAFIKKKMMHPERVQRADCQRILEFFKEHLDKADIRIKEPPSSNDNWFGAR</sequence>
<gene>
    <name evidence="2" type="ORF">FRV6_08712</name>
</gene>
<dbReference type="VEuPathDB" id="FungiDB:FOMG_14423"/>
<dbReference type="PANTHER" id="PTHR24359">
    <property type="entry name" value="SERINE/THREONINE-PROTEIN KINASE SBK1"/>
    <property type="match status" value="1"/>
</dbReference>
<dbReference type="GO" id="GO:0004674">
    <property type="term" value="F:protein serine/threonine kinase activity"/>
    <property type="evidence" value="ECO:0007669"/>
    <property type="project" value="TreeGrafter"/>
</dbReference>
<accession>A0A2H3TA80</accession>
<dbReference type="SMART" id="SM00220">
    <property type="entry name" value="S_TKc"/>
    <property type="match status" value="1"/>
</dbReference>
<dbReference type="VEuPathDB" id="FungiDB:FOC1_g10009125"/>
<evidence type="ECO:0000313" key="2">
    <source>
        <dbReference type="EMBL" id="SCO84585.1"/>
    </source>
</evidence>
<reference evidence="3" key="1">
    <citation type="submission" date="2016-09" db="EMBL/GenBank/DDBJ databases">
        <authorList>
            <person name="Guldener U."/>
        </authorList>
    </citation>
    <scope>NUCLEOTIDE SEQUENCE [LARGE SCALE GENOMIC DNA]</scope>
    <source>
        <strain evidence="3">V64-1</strain>
    </source>
</reference>
<feature type="domain" description="Protein kinase" evidence="1">
    <location>
        <begin position="172"/>
        <end position="556"/>
    </location>
</feature>
<evidence type="ECO:0000313" key="3">
    <source>
        <dbReference type="Proteomes" id="UP000219369"/>
    </source>
</evidence>
<dbReference type="VEuPathDB" id="FungiDB:FOZG_06475"/>
<dbReference type="Gene3D" id="1.10.510.10">
    <property type="entry name" value="Transferase(Phosphotransferase) domain 1"/>
    <property type="match status" value="1"/>
</dbReference>
<dbReference type="GO" id="GO:0005524">
    <property type="term" value="F:ATP binding"/>
    <property type="evidence" value="ECO:0007669"/>
    <property type="project" value="InterPro"/>
</dbReference>
<dbReference type="OrthoDB" id="1046782at2759"/>
<dbReference type="InterPro" id="IPR000719">
    <property type="entry name" value="Prot_kinase_dom"/>
</dbReference>
<dbReference type="InterPro" id="IPR011009">
    <property type="entry name" value="Kinase-like_dom_sf"/>
</dbReference>
<dbReference type="PROSITE" id="PS50011">
    <property type="entry name" value="PROTEIN_KINASE_DOM"/>
    <property type="match status" value="1"/>
</dbReference>
<dbReference type="VEuPathDB" id="FungiDB:FOIG_14260"/>
<dbReference type="AlphaFoldDB" id="A0A2H3TA80"/>
<evidence type="ECO:0000259" key="1">
    <source>
        <dbReference type="PROSITE" id="PS50011"/>
    </source>
</evidence>
<name>A0A2H3TA80_FUSOX</name>
<dbReference type="VEuPathDB" id="FungiDB:FOC4_g10009717"/>
<organism evidence="2 3">
    <name type="scientific">Fusarium oxysporum</name>
    <name type="common">Fusarium vascular wilt</name>
    <dbReference type="NCBI Taxonomy" id="5507"/>
    <lineage>
        <taxon>Eukaryota</taxon>
        <taxon>Fungi</taxon>
        <taxon>Dikarya</taxon>
        <taxon>Ascomycota</taxon>
        <taxon>Pezizomycotina</taxon>
        <taxon>Sordariomycetes</taxon>
        <taxon>Hypocreomycetidae</taxon>
        <taxon>Hypocreales</taxon>
        <taxon>Nectriaceae</taxon>
        <taxon>Fusarium</taxon>
        <taxon>Fusarium oxysporum species complex</taxon>
    </lineage>
</organism>
<dbReference type="SUPFAM" id="SSF56112">
    <property type="entry name" value="Protein kinase-like (PK-like)"/>
    <property type="match status" value="1"/>
</dbReference>